<name>A0A5C3KUE3_COPMA</name>
<accession>A0A5C3KUE3</accession>
<evidence type="ECO:0000313" key="3">
    <source>
        <dbReference type="EMBL" id="TFK24251.1"/>
    </source>
</evidence>
<dbReference type="Proteomes" id="UP000307440">
    <property type="component" value="Unassembled WGS sequence"/>
</dbReference>
<reference evidence="3 4" key="1">
    <citation type="journal article" date="2019" name="Nat. Ecol. Evol.">
        <title>Megaphylogeny resolves global patterns of mushroom evolution.</title>
        <authorList>
            <person name="Varga T."/>
            <person name="Krizsan K."/>
            <person name="Foldi C."/>
            <person name="Dima B."/>
            <person name="Sanchez-Garcia M."/>
            <person name="Sanchez-Ramirez S."/>
            <person name="Szollosi G.J."/>
            <person name="Szarkandi J.G."/>
            <person name="Papp V."/>
            <person name="Albert L."/>
            <person name="Andreopoulos W."/>
            <person name="Angelini C."/>
            <person name="Antonin V."/>
            <person name="Barry K.W."/>
            <person name="Bougher N.L."/>
            <person name="Buchanan P."/>
            <person name="Buyck B."/>
            <person name="Bense V."/>
            <person name="Catcheside P."/>
            <person name="Chovatia M."/>
            <person name="Cooper J."/>
            <person name="Damon W."/>
            <person name="Desjardin D."/>
            <person name="Finy P."/>
            <person name="Geml J."/>
            <person name="Haridas S."/>
            <person name="Hughes K."/>
            <person name="Justo A."/>
            <person name="Karasinski D."/>
            <person name="Kautmanova I."/>
            <person name="Kiss B."/>
            <person name="Kocsube S."/>
            <person name="Kotiranta H."/>
            <person name="LaButti K.M."/>
            <person name="Lechner B.E."/>
            <person name="Liimatainen K."/>
            <person name="Lipzen A."/>
            <person name="Lukacs Z."/>
            <person name="Mihaltcheva S."/>
            <person name="Morgado L.N."/>
            <person name="Niskanen T."/>
            <person name="Noordeloos M.E."/>
            <person name="Ohm R.A."/>
            <person name="Ortiz-Santana B."/>
            <person name="Ovrebo C."/>
            <person name="Racz N."/>
            <person name="Riley R."/>
            <person name="Savchenko A."/>
            <person name="Shiryaev A."/>
            <person name="Soop K."/>
            <person name="Spirin V."/>
            <person name="Szebenyi C."/>
            <person name="Tomsovsky M."/>
            <person name="Tulloss R.E."/>
            <person name="Uehling J."/>
            <person name="Grigoriev I.V."/>
            <person name="Vagvolgyi C."/>
            <person name="Papp T."/>
            <person name="Martin F.M."/>
            <person name="Miettinen O."/>
            <person name="Hibbett D.S."/>
            <person name="Nagy L.G."/>
        </authorList>
    </citation>
    <scope>NUCLEOTIDE SEQUENCE [LARGE SCALE GENOMIC DNA]</scope>
    <source>
        <strain evidence="3 4">CBS 121175</strain>
    </source>
</reference>
<dbReference type="STRING" id="230819.A0A5C3KUE3"/>
<sequence length="249" mass="28216">MKSFSLCHFFLFLFHFAVFALANTELIYFDAQEVPNPEIQFQHTWPTLDAYTSSIRWGLGANPPNTTDIADDPQPCSNVFSWTPTRSAQGCLRELWVILDLDCEPWKKYNNFTLRISWPASYPVEAHVRVFEPSALTHLSTPGPPRRYKTRSASSMTRQKYGRIQLVSTVVWTPEAQAIEEFLKTLDAVPIIITLEPLLLGILEASQLPTVIAVVLALILGFFIARLVISHLEDVVTLRSQPKETARID</sequence>
<evidence type="ECO:0000313" key="4">
    <source>
        <dbReference type="Proteomes" id="UP000307440"/>
    </source>
</evidence>
<proteinExistence type="predicted"/>
<keyword evidence="1" id="KW-0812">Transmembrane</keyword>
<keyword evidence="4" id="KW-1185">Reference proteome</keyword>
<dbReference type="AlphaFoldDB" id="A0A5C3KUE3"/>
<feature type="signal peptide" evidence="2">
    <location>
        <begin position="1"/>
        <end position="22"/>
    </location>
</feature>
<evidence type="ECO:0000256" key="2">
    <source>
        <dbReference type="SAM" id="SignalP"/>
    </source>
</evidence>
<feature type="chain" id="PRO_5022947641" evidence="2">
    <location>
        <begin position="23"/>
        <end position="249"/>
    </location>
</feature>
<keyword evidence="2" id="KW-0732">Signal</keyword>
<gene>
    <name evidence="3" type="ORF">FA15DRAFT_641250</name>
</gene>
<keyword evidence="1" id="KW-0472">Membrane</keyword>
<evidence type="ECO:0000256" key="1">
    <source>
        <dbReference type="SAM" id="Phobius"/>
    </source>
</evidence>
<organism evidence="3 4">
    <name type="scientific">Coprinopsis marcescibilis</name>
    <name type="common">Agaric fungus</name>
    <name type="synonym">Psathyrella marcescibilis</name>
    <dbReference type="NCBI Taxonomy" id="230819"/>
    <lineage>
        <taxon>Eukaryota</taxon>
        <taxon>Fungi</taxon>
        <taxon>Dikarya</taxon>
        <taxon>Basidiomycota</taxon>
        <taxon>Agaricomycotina</taxon>
        <taxon>Agaricomycetes</taxon>
        <taxon>Agaricomycetidae</taxon>
        <taxon>Agaricales</taxon>
        <taxon>Agaricineae</taxon>
        <taxon>Psathyrellaceae</taxon>
        <taxon>Coprinopsis</taxon>
    </lineage>
</organism>
<protein>
    <submittedName>
        <fullName evidence="3">Uncharacterized protein</fullName>
    </submittedName>
</protein>
<feature type="transmembrane region" description="Helical" evidence="1">
    <location>
        <begin position="208"/>
        <end position="229"/>
    </location>
</feature>
<dbReference type="OrthoDB" id="3360032at2759"/>
<dbReference type="EMBL" id="ML210203">
    <property type="protein sequence ID" value="TFK24251.1"/>
    <property type="molecule type" value="Genomic_DNA"/>
</dbReference>
<keyword evidence="1" id="KW-1133">Transmembrane helix</keyword>